<feature type="transmembrane region" description="Helical" evidence="1">
    <location>
        <begin position="279"/>
        <end position="297"/>
    </location>
</feature>
<keyword evidence="3" id="KW-0012">Acyltransferase</keyword>
<evidence type="ECO:0000313" key="3">
    <source>
        <dbReference type="EMBL" id="USQ13531.1"/>
    </source>
</evidence>
<keyword evidence="1" id="KW-0812">Transmembrane</keyword>
<keyword evidence="4" id="KW-1185">Reference proteome</keyword>
<feature type="transmembrane region" description="Helical" evidence="1">
    <location>
        <begin position="87"/>
        <end position="109"/>
    </location>
</feature>
<accession>A0ABY4Y7Q6</accession>
<proteinExistence type="predicted"/>
<sequence length="369" mass="42793">MMSKNIEIHPRALYFSCADGIRGLACFIVLITHAITMFFINTSPYLAGSGKIGCWLFFVLSAFLLTTKFKTSGFGSSQLIHYGISRFLRIIPLYFLALIVYKFLGTTGISSWTNVEDALLLKQGFSHLWTIPVEFKFYFYLPLIAFILIQAAKINPLFSTLVFVSFVLIEQFYWPYWLTSINSIEVNYYLTPFTTGVFFAAIYEQLKPYATSKNATLIGFVTMIVCLVSLPISKLYFFKIPLDLSLANQFIYFGLAWALFIVFTLEGKGLYGRILCTSFFRIIGKWSYSIYLFHWLVYMKYIQYWPNSILAMCIGLISAILAGGIVFYLVERPLESLRQYSKTNPYLNKGWRLFYLRMRTWRRLSFTIK</sequence>
<gene>
    <name evidence="3" type="ORF">J2N86_12735</name>
</gene>
<reference evidence="3" key="1">
    <citation type="submission" date="2021-03" db="EMBL/GenBank/DDBJ databases">
        <title>Legionella lytica PCM 2298.</title>
        <authorList>
            <person name="Koper P."/>
        </authorList>
    </citation>
    <scope>NUCLEOTIDE SEQUENCE</scope>
    <source>
        <strain evidence="3">PCM 2298</strain>
    </source>
</reference>
<feature type="domain" description="Acyltransferase 3" evidence="2">
    <location>
        <begin position="18"/>
        <end position="324"/>
    </location>
</feature>
<feature type="transmembrane region" description="Helical" evidence="1">
    <location>
        <begin position="156"/>
        <end position="174"/>
    </location>
</feature>
<feature type="transmembrane region" description="Helical" evidence="1">
    <location>
        <begin position="21"/>
        <end position="40"/>
    </location>
</feature>
<dbReference type="Pfam" id="PF01757">
    <property type="entry name" value="Acyl_transf_3"/>
    <property type="match status" value="1"/>
</dbReference>
<keyword evidence="1" id="KW-1133">Transmembrane helix</keyword>
<organism evidence="3 4">
    <name type="scientific">Legionella lytica</name>
    <dbReference type="NCBI Taxonomy" id="96232"/>
    <lineage>
        <taxon>Bacteria</taxon>
        <taxon>Pseudomonadati</taxon>
        <taxon>Pseudomonadota</taxon>
        <taxon>Gammaproteobacteria</taxon>
        <taxon>Legionellales</taxon>
        <taxon>Legionellaceae</taxon>
        <taxon>Legionella</taxon>
    </lineage>
</organism>
<feature type="transmembrane region" description="Helical" evidence="1">
    <location>
        <begin position="215"/>
        <end position="238"/>
    </location>
</feature>
<feature type="transmembrane region" description="Helical" evidence="1">
    <location>
        <begin position="250"/>
        <end position="267"/>
    </location>
</feature>
<dbReference type="PANTHER" id="PTHR23028:SF53">
    <property type="entry name" value="ACYL_TRANSF_3 DOMAIN-CONTAINING PROTEIN"/>
    <property type="match status" value="1"/>
</dbReference>
<dbReference type="PANTHER" id="PTHR23028">
    <property type="entry name" value="ACETYLTRANSFERASE"/>
    <property type="match status" value="1"/>
</dbReference>
<protein>
    <submittedName>
        <fullName evidence="3">Acyltransferase</fullName>
    </submittedName>
</protein>
<dbReference type="InterPro" id="IPR050879">
    <property type="entry name" value="Acyltransferase_3"/>
</dbReference>
<evidence type="ECO:0000256" key="1">
    <source>
        <dbReference type="SAM" id="Phobius"/>
    </source>
</evidence>
<keyword evidence="3" id="KW-0808">Transferase</keyword>
<keyword evidence="1" id="KW-0472">Membrane</keyword>
<evidence type="ECO:0000313" key="4">
    <source>
        <dbReference type="Proteomes" id="UP001057474"/>
    </source>
</evidence>
<dbReference type="InterPro" id="IPR002656">
    <property type="entry name" value="Acyl_transf_3_dom"/>
</dbReference>
<dbReference type="Proteomes" id="UP001057474">
    <property type="component" value="Chromosome"/>
</dbReference>
<feature type="transmembrane region" description="Helical" evidence="1">
    <location>
        <begin position="309"/>
        <end position="330"/>
    </location>
</feature>
<dbReference type="GO" id="GO:0016746">
    <property type="term" value="F:acyltransferase activity"/>
    <property type="evidence" value="ECO:0007669"/>
    <property type="project" value="UniProtKB-KW"/>
</dbReference>
<dbReference type="RefSeq" id="WP_252579827.1">
    <property type="nucleotide sequence ID" value="NZ_CP071527.1"/>
</dbReference>
<dbReference type="EMBL" id="CP071527">
    <property type="protein sequence ID" value="USQ13531.1"/>
    <property type="molecule type" value="Genomic_DNA"/>
</dbReference>
<name>A0ABY4Y7Q6_9GAMM</name>
<feature type="transmembrane region" description="Helical" evidence="1">
    <location>
        <begin position="46"/>
        <end position="66"/>
    </location>
</feature>
<evidence type="ECO:0000259" key="2">
    <source>
        <dbReference type="Pfam" id="PF01757"/>
    </source>
</evidence>
<feature type="transmembrane region" description="Helical" evidence="1">
    <location>
        <begin position="129"/>
        <end position="149"/>
    </location>
</feature>
<feature type="transmembrane region" description="Helical" evidence="1">
    <location>
        <begin position="186"/>
        <end position="203"/>
    </location>
</feature>